<evidence type="ECO:0000313" key="2">
    <source>
        <dbReference type="Proteomes" id="UP000595373"/>
    </source>
</evidence>
<dbReference type="AlphaFoldDB" id="A0A9Q6K8T2"/>
<sequence>MKKFIFIISSFLIVACSNTISLTEIGSKMLNSTEEKKSVIFNVPSTGDLVSDLTYIGMVKTIGSNQVDKLSQLINIDNINIGIAGKNSMVNKAVVIAALNKSEKVGKNTELYMIGSLDDKDELEKLALKKQITLHYFPLNK</sequence>
<protein>
    <submittedName>
        <fullName evidence="1">Uncharacterized protein</fullName>
    </submittedName>
</protein>
<dbReference type="OrthoDB" id="5678808at2"/>
<accession>A0A9Q6K8T2</accession>
<name>A0A9Q6K8T2_HISSO</name>
<dbReference type="EMBL" id="CP066558">
    <property type="protein sequence ID" value="QQF82308.1"/>
    <property type="molecule type" value="Genomic_DNA"/>
</dbReference>
<dbReference type="RefSeq" id="WP_075294298.1">
    <property type="nucleotide sequence ID" value="NZ_CP018802.1"/>
</dbReference>
<gene>
    <name evidence="1" type="ORF">JFL49_09815</name>
</gene>
<organism evidence="1 2">
    <name type="scientific">Histophilus somni</name>
    <name type="common">Haemophilus somnus</name>
    <dbReference type="NCBI Taxonomy" id="731"/>
    <lineage>
        <taxon>Bacteria</taxon>
        <taxon>Pseudomonadati</taxon>
        <taxon>Pseudomonadota</taxon>
        <taxon>Gammaproteobacteria</taxon>
        <taxon>Pasteurellales</taxon>
        <taxon>Pasteurellaceae</taxon>
        <taxon>Histophilus</taxon>
    </lineage>
</organism>
<dbReference type="PROSITE" id="PS51257">
    <property type="entry name" value="PROKAR_LIPOPROTEIN"/>
    <property type="match status" value="1"/>
</dbReference>
<proteinExistence type="predicted"/>
<keyword evidence="2" id="KW-1185">Reference proteome</keyword>
<dbReference type="Proteomes" id="UP000595373">
    <property type="component" value="Chromosome"/>
</dbReference>
<reference evidence="1 2" key="1">
    <citation type="submission" date="2020-12" db="EMBL/GenBank/DDBJ databases">
        <title>ASc-MMNZ-VFA-070.</title>
        <authorList>
            <person name="Schryvers A."/>
            <person name="Mostafa Nazari M."/>
            <person name="Farshchi Andisi V."/>
            <person name="Timsit E."/>
            <person name="Walter Morck D."/>
        </authorList>
    </citation>
    <scope>NUCLEOTIDE SEQUENCE [LARGE SCALE GENOMIC DNA]</scope>
    <source>
        <strain evidence="1 2">ASc-MMNZ-VFA-070</strain>
    </source>
</reference>
<evidence type="ECO:0000313" key="1">
    <source>
        <dbReference type="EMBL" id="QQF82308.1"/>
    </source>
</evidence>